<comment type="function">
    <text evidence="10">Catalyzes the reversible epimerization of D-ribulose 5-phosphate to D-xylulose 5-phosphate.</text>
</comment>
<gene>
    <name evidence="10" type="primary">rpe</name>
    <name evidence="12" type="ORF">XJ44_08080</name>
</gene>
<dbReference type="SUPFAM" id="SSF51366">
    <property type="entry name" value="Ribulose-phoshate binding barrel"/>
    <property type="match status" value="1"/>
</dbReference>
<dbReference type="InterPro" id="IPR013785">
    <property type="entry name" value="Aldolase_TIM"/>
</dbReference>
<dbReference type="EC" id="5.1.3.1" evidence="7 10"/>
<name>A0ABX3II11_9BACT</name>
<feature type="active site" description="Proton acceptor" evidence="10">
    <location>
        <position position="33"/>
    </location>
</feature>
<comment type="cofactor">
    <cofactor evidence="10">
        <name>a divalent metal cation</name>
        <dbReference type="ChEBI" id="CHEBI:60240"/>
    </cofactor>
    <text evidence="10">Binds 1 divalent metal cation per subunit.</text>
</comment>
<dbReference type="PANTHER" id="PTHR11749">
    <property type="entry name" value="RIBULOSE-5-PHOSPHATE-3-EPIMERASE"/>
    <property type="match status" value="1"/>
</dbReference>
<protein>
    <recommendedName>
        <fullName evidence="7 10">Ribulose-phosphate 3-epimerase</fullName>
        <ecNumber evidence="7 10">5.1.3.1</ecNumber>
    </recommendedName>
</protein>
<dbReference type="Proteomes" id="UP000242616">
    <property type="component" value="Unassembled WGS sequence"/>
</dbReference>
<evidence type="ECO:0000256" key="5">
    <source>
        <dbReference type="ARBA" id="ARBA00001954"/>
    </source>
</evidence>
<proteinExistence type="inferred from homology"/>
<feature type="binding site" evidence="10">
    <location>
        <begin position="140"/>
        <end position="143"/>
    </location>
    <ligand>
        <name>substrate</name>
    </ligand>
</feature>
<comment type="cofactor">
    <cofactor evidence="4">
        <name>Zn(2+)</name>
        <dbReference type="ChEBI" id="CHEBI:29105"/>
    </cofactor>
</comment>
<comment type="catalytic activity">
    <reaction evidence="1 10 11">
        <text>D-ribulose 5-phosphate = D-xylulose 5-phosphate</text>
        <dbReference type="Rhea" id="RHEA:13677"/>
        <dbReference type="ChEBI" id="CHEBI:57737"/>
        <dbReference type="ChEBI" id="CHEBI:58121"/>
        <dbReference type="EC" id="5.1.3.1"/>
    </reaction>
</comment>
<evidence type="ECO:0000256" key="8">
    <source>
        <dbReference type="ARBA" id="ARBA00022723"/>
    </source>
</evidence>
<feature type="binding site" evidence="10">
    <location>
        <position position="173"/>
    </location>
    <ligand>
        <name>a divalent metal cation</name>
        <dbReference type="ChEBI" id="CHEBI:60240"/>
    </ligand>
</feature>
<keyword evidence="13" id="KW-1185">Reference proteome</keyword>
<comment type="cofactor">
    <cofactor evidence="5">
        <name>Fe(2+)</name>
        <dbReference type="ChEBI" id="CHEBI:29033"/>
    </cofactor>
</comment>
<dbReference type="NCBIfam" id="NF004076">
    <property type="entry name" value="PRK05581.1-4"/>
    <property type="match status" value="1"/>
</dbReference>
<comment type="similarity">
    <text evidence="6 10 11">Belongs to the ribulose-phosphate 3-epimerase family.</text>
</comment>
<comment type="cofactor">
    <cofactor evidence="3">
        <name>Co(2+)</name>
        <dbReference type="ChEBI" id="CHEBI:48828"/>
    </cofactor>
</comment>
<sequence>MTKLSGSILAADFLNLKSEIKRVENYIDELHIDVMDGHFVPNLTFGFPLIKAVKNITDLPIDVHLMVTNPEFHIDKLLDFDIQRITVHIESTVHIHRAITKIKENNIEAFVTLNPGTPLVLIEEVIPYVDGVLVMSVNPGFSGQKFIAKSIEKIKTLNNWKQKYGMNYSIAVDGGVNSSNADVVVSAGANILIMGYGIFKNPDLENLSSQLRGK</sequence>
<evidence type="ECO:0000256" key="1">
    <source>
        <dbReference type="ARBA" id="ARBA00001782"/>
    </source>
</evidence>
<evidence type="ECO:0000256" key="11">
    <source>
        <dbReference type="PIRNR" id="PIRNR001461"/>
    </source>
</evidence>
<keyword evidence="9 10" id="KW-0413">Isomerase</keyword>
<comment type="pathway">
    <text evidence="10">Carbohydrate degradation.</text>
</comment>
<feature type="binding site" evidence="10">
    <location>
        <begin position="173"/>
        <end position="175"/>
    </location>
    <ligand>
        <name>substrate</name>
    </ligand>
</feature>
<evidence type="ECO:0000256" key="10">
    <source>
        <dbReference type="HAMAP-Rule" id="MF_02227"/>
    </source>
</evidence>
<accession>A0ABX3II11</accession>
<organism evidence="12 13">
    <name type="scientific">Thermosipho affectus</name>
    <dbReference type="NCBI Taxonomy" id="660294"/>
    <lineage>
        <taxon>Bacteria</taxon>
        <taxon>Thermotogati</taxon>
        <taxon>Thermotogota</taxon>
        <taxon>Thermotogae</taxon>
        <taxon>Thermotogales</taxon>
        <taxon>Fervidobacteriaceae</taxon>
        <taxon>Thermosipho</taxon>
    </lineage>
</organism>
<comment type="caution">
    <text evidence="12">The sequence shown here is derived from an EMBL/GenBank/DDBJ whole genome shotgun (WGS) entry which is preliminary data.</text>
</comment>
<dbReference type="InterPro" id="IPR026019">
    <property type="entry name" value="Ribul_P_3_epim"/>
</dbReference>
<feature type="binding site" evidence="10">
    <location>
        <position position="33"/>
    </location>
    <ligand>
        <name>a divalent metal cation</name>
        <dbReference type="ChEBI" id="CHEBI:60240"/>
    </ligand>
</feature>
<evidence type="ECO:0000256" key="3">
    <source>
        <dbReference type="ARBA" id="ARBA00001941"/>
    </source>
</evidence>
<evidence type="ECO:0000313" key="12">
    <source>
        <dbReference type="EMBL" id="ONN26812.1"/>
    </source>
</evidence>
<dbReference type="InterPro" id="IPR000056">
    <property type="entry name" value="Ribul_P_3_epim-like"/>
</dbReference>
<keyword evidence="8 10" id="KW-0479">Metal-binding</keyword>
<dbReference type="Gene3D" id="3.20.20.70">
    <property type="entry name" value="Aldolase class I"/>
    <property type="match status" value="1"/>
</dbReference>
<dbReference type="InterPro" id="IPR011060">
    <property type="entry name" value="RibuloseP-bd_barrel"/>
</dbReference>
<comment type="caution">
    <text evidence="10">Lacks conserved residue(s) required for the propagation of feature annotation.</text>
</comment>
<dbReference type="NCBIfam" id="TIGR01163">
    <property type="entry name" value="rpe"/>
    <property type="match status" value="1"/>
</dbReference>
<keyword evidence="10 11" id="KW-0119">Carbohydrate metabolism</keyword>
<dbReference type="PIRSF" id="PIRSF001461">
    <property type="entry name" value="RPE"/>
    <property type="match status" value="1"/>
</dbReference>
<dbReference type="CDD" id="cd00429">
    <property type="entry name" value="RPE"/>
    <property type="match status" value="1"/>
</dbReference>
<dbReference type="PROSITE" id="PS01085">
    <property type="entry name" value="RIBUL_P_3_EPIMER_1"/>
    <property type="match status" value="1"/>
</dbReference>
<dbReference type="Pfam" id="PF00834">
    <property type="entry name" value="Ribul_P_3_epim"/>
    <property type="match status" value="1"/>
</dbReference>
<evidence type="ECO:0000256" key="9">
    <source>
        <dbReference type="ARBA" id="ARBA00023235"/>
    </source>
</evidence>
<evidence type="ECO:0000256" key="6">
    <source>
        <dbReference type="ARBA" id="ARBA00009541"/>
    </source>
</evidence>
<comment type="cofactor">
    <cofactor evidence="2">
        <name>Mn(2+)</name>
        <dbReference type="ChEBI" id="CHEBI:29035"/>
    </cofactor>
</comment>
<dbReference type="EMBL" id="LBFC01000022">
    <property type="protein sequence ID" value="ONN26812.1"/>
    <property type="molecule type" value="Genomic_DNA"/>
</dbReference>
<dbReference type="HAMAP" id="MF_02227">
    <property type="entry name" value="RPE"/>
    <property type="match status" value="1"/>
</dbReference>
<feature type="active site" description="Proton donor" evidence="10">
    <location>
        <position position="173"/>
    </location>
</feature>
<feature type="binding site" evidence="10">
    <location>
        <position position="31"/>
    </location>
    <ligand>
        <name>a divalent metal cation</name>
        <dbReference type="ChEBI" id="CHEBI:60240"/>
    </ligand>
</feature>
<reference evidence="12 13" key="1">
    <citation type="submission" date="2015-06" db="EMBL/GenBank/DDBJ databases">
        <title>Genome sequencing of Thermotogales isolates from hydrothermal vents.</title>
        <authorList>
            <person name="Haverkamp T.H."/>
            <person name="Kublanov I.V."/>
            <person name="Nesbo C.L."/>
        </authorList>
    </citation>
    <scope>NUCLEOTIDE SEQUENCE [LARGE SCALE GENOMIC DNA]</scope>
    <source>
        <strain evidence="13">ik275mar</strain>
    </source>
</reference>
<evidence type="ECO:0000313" key="13">
    <source>
        <dbReference type="Proteomes" id="UP000242616"/>
    </source>
</evidence>
<evidence type="ECO:0000256" key="2">
    <source>
        <dbReference type="ARBA" id="ARBA00001936"/>
    </source>
</evidence>
<evidence type="ECO:0000256" key="7">
    <source>
        <dbReference type="ARBA" id="ARBA00013188"/>
    </source>
</evidence>
<dbReference type="RefSeq" id="WP_077198667.1">
    <property type="nucleotide sequence ID" value="NZ_LBFC01000022.1"/>
</dbReference>
<feature type="binding site" evidence="10">
    <location>
        <position position="64"/>
    </location>
    <ligand>
        <name>a divalent metal cation</name>
        <dbReference type="ChEBI" id="CHEBI:60240"/>
    </ligand>
</feature>
<dbReference type="PROSITE" id="PS01086">
    <property type="entry name" value="RIBUL_P_3_EPIMER_2"/>
    <property type="match status" value="1"/>
</dbReference>
<feature type="binding site" evidence="10">
    <location>
        <position position="7"/>
    </location>
    <ligand>
        <name>substrate</name>
    </ligand>
</feature>
<evidence type="ECO:0000256" key="4">
    <source>
        <dbReference type="ARBA" id="ARBA00001947"/>
    </source>
</evidence>
<feature type="binding site" evidence="10">
    <location>
        <position position="64"/>
    </location>
    <ligand>
        <name>substrate</name>
    </ligand>
</feature>